<dbReference type="Proteomes" id="UP000762676">
    <property type="component" value="Unassembled WGS sequence"/>
</dbReference>
<protein>
    <submittedName>
        <fullName evidence="1">Uncharacterized protein</fullName>
    </submittedName>
</protein>
<sequence length="107" mass="11924">MYGVSLSWARLHSKQGGRISMGFIWRSYLRFRSLHLVNCMPGIVIRTKLSINSSMLLDTLLLPLPLTLGRSKPSGHGMYRGALLCDDDQCWGTGSQCLFSGALFVFL</sequence>
<reference evidence="1 2" key="1">
    <citation type="journal article" date="2021" name="Elife">
        <title>Chloroplast acquisition without the gene transfer in kleptoplastic sea slugs, Plakobranchus ocellatus.</title>
        <authorList>
            <person name="Maeda T."/>
            <person name="Takahashi S."/>
            <person name="Yoshida T."/>
            <person name="Shimamura S."/>
            <person name="Takaki Y."/>
            <person name="Nagai Y."/>
            <person name="Toyoda A."/>
            <person name="Suzuki Y."/>
            <person name="Arimoto A."/>
            <person name="Ishii H."/>
            <person name="Satoh N."/>
            <person name="Nishiyama T."/>
            <person name="Hasebe M."/>
            <person name="Maruyama T."/>
            <person name="Minagawa J."/>
            <person name="Obokata J."/>
            <person name="Shigenobu S."/>
        </authorList>
    </citation>
    <scope>NUCLEOTIDE SEQUENCE [LARGE SCALE GENOMIC DNA]</scope>
</reference>
<dbReference type="AlphaFoldDB" id="A0AAV4I110"/>
<dbReference type="EMBL" id="BMAT01013001">
    <property type="protein sequence ID" value="GFS03580.1"/>
    <property type="molecule type" value="Genomic_DNA"/>
</dbReference>
<accession>A0AAV4I110</accession>
<organism evidence="1 2">
    <name type="scientific">Elysia marginata</name>
    <dbReference type="NCBI Taxonomy" id="1093978"/>
    <lineage>
        <taxon>Eukaryota</taxon>
        <taxon>Metazoa</taxon>
        <taxon>Spiralia</taxon>
        <taxon>Lophotrochozoa</taxon>
        <taxon>Mollusca</taxon>
        <taxon>Gastropoda</taxon>
        <taxon>Heterobranchia</taxon>
        <taxon>Euthyneura</taxon>
        <taxon>Panpulmonata</taxon>
        <taxon>Sacoglossa</taxon>
        <taxon>Placobranchoidea</taxon>
        <taxon>Plakobranchidae</taxon>
        <taxon>Elysia</taxon>
    </lineage>
</organism>
<evidence type="ECO:0000313" key="1">
    <source>
        <dbReference type="EMBL" id="GFS03580.1"/>
    </source>
</evidence>
<proteinExistence type="predicted"/>
<name>A0AAV4I110_9GAST</name>
<comment type="caution">
    <text evidence="1">The sequence shown here is derived from an EMBL/GenBank/DDBJ whole genome shotgun (WGS) entry which is preliminary data.</text>
</comment>
<evidence type="ECO:0000313" key="2">
    <source>
        <dbReference type="Proteomes" id="UP000762676"/>
    </source>
</evidence>
<gene>
    <name evidence="1" type="ORF">ElyMa_006474600</name>
</gene>
<keyword evidence="2" id="KW-1185">Reference proteome</keyword>